<dbReference type="InterPro" id="IPR006680">
    <property type="entry name" value="Amidohydro-rel"/>
</dbReference>
<evidence type="ECO:0000259" key="3">
    <source>
        <dbReference type="Pfam" id="PF01979"/>
    </source>
</evidence>
<dbReference type="InterPro" id="IPR032466">
    <property type="entry name" value="Metal_Hydrolase"/>
</dbReference>
<comment type="caution">
    <text evidence="4">The sequence shown here is derived from an EMBL/GenBank/DDBJ whole genome shotgun (WGS) entry which is preliminary data.</text>
</comment>
<sequence>MKPVLFRGATLLPGAGIWTPRPAMDLLLDEGRIAAIGRGLDLPEGAEAIEAGHLLLLPAFINAHTHSPEALARGRAPMARLDPWLAVQYAEGEDALPAARIRQAILVSAAEAIRGGAVQVTDHFRQIPPNLDAVAVAAAAWAEGGIRARVAMMLRDLPSPTASFSPPSTAQALALAEALLKAPPPGAEIGLGPSAPQRCTDQLLMGVGALLRRHGGFLHLHLCETAKDAADCRARFGTDPVAHLELLGLTGPQAEFAHCVHLADAELDRLAATGTLMVHNPLANLRLGSGIAPVARALARGVRLGIGSDGPGSNDTQDMLEAAKLALLLPRAGRPDAEWPTPGQVLGMATGGASLAAGARADLIAFDLRGAAFLDAKPEEIAPRLLMAARPRDLRHVLADGRFLMRDGALTPPALAALP</sequence>
<keyword evidence="5" id="KW-1185">Reference proteome</keyword>
<dbReference type="SUPFAM" id="SSF51338">
    <property type="entry name" value="Composite domain of metallo-dependent hydrolases"/>
    <property type="match status" value="1"/>
</dbReference>
<dbReference type="EMBL" id="JAAVNE010000007">
    <property type="protein sequence ID" value="NKC30515.1"/>
    <property type="molecule type" value="Genomic_DNA"/>
</dbReference>
<dbReference type="PANTHER" id="PTHR43794">
    <property type="entry name" value="AMINOHYDROLASE SSNA-RELATED"/>
    <property type="match status" value="1"/>
</dbReference>
<proteinExistence type="inferred from homology"/>
<dbReference type="Proteomes" id="UP000787635">
    <property type="component" value="Unassembled WGS sequence"/>
</dbReference>
<reference evidence="4 5" key="1">
    <citation type="submission" date="2020-03" db="EMBL/GenBank/DDBJ databases">
        <title>Roseomonas selenitidurans sp. nov. isolated from urban soil.</title>
        <authorList>
            <person name="Liu H."/>
        </authorList>
    </citation>
    <scope>NUCLEOTIDE SEQUENCE [LARGE SCALE GENOMIC DNA]</scope>
    <source>
        <strain evidence="4 5">BU-1</strain>
    </source>
</reference>
<gene>
    <name evidence="4" type="ORF">HEQ75_06545</name>
</gene>
<accession>A0ABX1E040</accession>
<dbReference type="SUPFAM" id="SSF51556">
    <property type="entry name" value="Metallo-dependent hydrolases"/>
    <property type="match status" value="1"/>
</dbReference>
<evidence type="ECO:0000256" key="1">
    <source>
        <dbReference type="ARBA" id="ARBA00006745"/>
    </source>
</evidence>
<evidence type="ECO:0000313" key="4">
    <source>
        <dbReference type="EMBL" id="NKC30515.1"/>
    </source>
</evidence>
<comment type="similarity">
    <text evidence="1">Belongs to the metallo-dependent hydrolases superfamily. ATZ/TRZ family.</text>
</comment>
<dbReference type="InterPro" id="IPR011059">
    <property type="entry name" value="Metal-dep_hydrolase_composite"/>
</dbReference>
<organism evidence="4 5">
    <name type="scientific">Falsiroseomonas selenitidurans</name>
    <dbReference type="NCBI Taxonomy" id="2716335"/>
    <lineage>
        <taxon>Bacteria</taxon>
        <taxon>Pseudomonadati</taxon>
        <taxon>Pseudomonadota</taxon>
        <taxon>Alphaproteobacteria</taxon>
        <taxon>Acetobacterales</taxon>
        <taxon>Roseomonadaceae</taxon>
        <taxon>Falsiroseomonas</taxon>
    </lineage>
</organism>
<dbReference type="Gene3D" id="2.30.40.10">
    <property type="entry name" value="Urease, subunit C, domain 1"/>
    <property type="match status" value="1"/>
</dbReference>
<dbReference type="PANTHER" id="PTHR43794:SF11">
    <property type="entry name" value="AMIDOHYDROLASE-RELATED DOMAIN-CONTAINING PROTEIN"/>
    <property type="match status" value="1"/>
</dbReference>
<feature type="domain" description="Amidohydrolase-related" evidence="3">
    <location>
        <begin position="56"/>
        <end position="401"/>
    </location>
</feature>
<dbReference type="Gene3D" id="3.20.20.140">
    <property type="entry name" value="Metal-dependent hydrolases"/>
    <property type="match status" value="1"/>
</dbReference>
<evidence type="ECO:0000313" key="5">
    <source>
        <dbReference type="Proteomes" id="UP000787635"/>
    </source>
</evidence>
<evidence type="ECO:0000256" key="2">
    <source>
        <dbReference type="ARBA" id="ARBA00022801"/>
    </source>
</evidence>
<dbReference type="InterPro" id="IPR050287">
    <property type="entry name" value="MTA/SAH_deaminase"/>
</dbReference>
<keyword evidence="2" id="KW-0378">Hydrolase</keyword>
<name>A0ABX1E040_9PROT</name>
<protein>
    <submittedName>
        <fullName evidence="4">Amidohydrolase family protein</fullName>
    </submittedName>
</protein>
<dbReference type="RefSeq" id="WP_168028435.1">
    <property type="nucleotide sequence ID" value="NZ_JAAVNE010000007.1"/>
</dbReference>
<dbReference type="Pfam" id="PF01979">
    <property type="entry name" value="Amidohydro_1"/>
    <property type="match status" value="1"/>
</dbReference>